<sequence>MKTRHSTERVKQALVETKQRQILQSRMLQRPFVSGLGAFTAGSKVSETEMRAEATNSYSGSNFSLSGETVIVARALG</sequence>
<keyword evidence="2" id="KW-1185">Reference proteome</keyword>
<evidence type="ECO:0000313" key="2">
    <source>
        <dbReference type="Proteomes" id="UP000324222"/>
    </source>
</evidence>
<evidence type="ECO:0000313" key="1">
    <source>
        <dbReference type="EMBL" id="MPC75073.1"/>
    </source>
</evidence>
<reference evidence="1 2" key="1">
    <citation type="submission" date="2019-05" db="EMBL/GenBank/DDBJ databases">
        <title>Another draft genome of Portunus trituberculatus and its Hox gene families provides insights of decapod evolution.</title>
        <authorList>
            <person name="Jeong J.-H."/>
            <person name="Song I."/>
            <person name="Kim S."/>
            <person name="Choi T."/>
            <person name="Kim D."/>
            <person name="Ryu S."/>
            <person name="Kim W."/>
        </authorList>
    </citation>
    <scope>NUCLEOTIDE SEQUENCE [LARGE SCALE GENOMIC DNA]</scope>
    <source>
        <tissue evidence="1">Muscle</tissue>
    </source>
</reference>
<organism evidence="1 2">
    <name type="scientific">Portunus trituberculatus</name>
    <name type="common">Swimming crab</name>
    <name type="synonym">Neptunus trituberculatus</name>
    <dbReference type="NCBI Taxonomy" id="210409"/>
    <lineage>
        <taxon>Eukaryota</taxon>
        <taxon>Metazoa</taxon>
        <taxon>Ecdysozoa</taxon>
        <taxon>Arthropoda</taxon>
        <taxon>Crustacea</taxon>
        <taxon>Multicrustacea</taxon>
        <taxon>Malacostraca</taxon>
        <taxon>Eumalacostraca</taxon>
        <taxon>Eucarida</taxon>
        <taxon>Decapoda</taxon>
        <taxon>Pleocyemata</taxon>
        <taxon>Brachyura</taxon>
        <taxon>Eubrachyura</taxon>
        <taxon>Portunoidea</taxon>
        <taxon>Portunidae</taxon>
        <taxon>Portuninae</taxon>
        <taxon>Portunus</taxon>
    </lineage>
</organism>
<dbReference type="Proteomes" id="UP000324222">
    <property type="component" value="Unassembled WGS sequence"/>
</dbReference>
<proteinExistence type="predicted"/>
<dbReference type="EMBL" id="VSRR010040291">
    <property type="protein sequence ID" value="MPC75073.1"/>
    <property type="molecule type" value="Genomic_DNA"/>
</dbReference>
<comment type="caution">
    <text evidence="1">The sequence shown here is derived from an EMBL/GenBank/DDBJ whole genome shotgun (WGS) entry which is preliminary data.</text>
</comment>
<dbReference type="AlphaFoldDB" id="A0A5B7HYL3"/>
<name>A0A5B7HYL3_PORTR</name>
<protein>
    <submittedName>
        <fullName evidence="1">Uncharacterized protein</fullName>
    </submittedName>
</protein>
<accession>A0A5B7HYL3</accession>
<gene>
    <name evidence="1" type="ORF">E2C01_069457</name>
</gene>